<evidence type="ECO:0000256" key="8">
    <source>
        <dbReference type="ARBA" id="ARBA00023159"/>
    </source>
</evidence>
<dbReference type="Gramene" id="KVH91756">
    <property type="protein sequence ID" value="KVH91756"/>
    <property type="gene ID" value="Ccrd_006219"/>
</dbReference>
<feature type="region of interest" description="Disordered" evidence="11">
    <location>
        <begin position="192"/>
        <end position="217"/>
    </location>
</feature>
<protein>
    <submittedName>
        <fullName evidence="14">No apical meristem (NAM) protein</fullName>
    </submittedName>
</protein>
<gene>
    <name evidence="14" type="ORF">Ccrd_006219</name>
</gene>
<evidence type="ECO:0000256" key="9">
    <source>
        <dbReference type="ARBA" id="ARBA00023163"/>
    </source>
</evidence>
<evidence type="ECO:0000256" key="2">
    <source>
        <dbReference type="ARBA" id="ARBA00004167"/>
    </source>
</evidence>
<keyword evidence="3 12" id="KW-0812">Transmembrane</keyword>
<evidence type="ECO:0000256" key="10">
    <source>
        <dbReference type="ARBA" id="ARBA00023242"/>
    </source>
</evidence>
<evidence type="ECO:0000256" key="4">
    <source>
        <dbReference type="ARBA" id="ARBA00022989"/>
    </source>
</evidence>
<comment type="subcellular location">
    <subcellularLocation>
        <location evidence="2">Membrane</location>
        <topology evidence="2">Single-pass membrane protein</topology>
    </subcellularLocation>
    <subcellularLocation>
        <location evidence="1">Nucleus</location>
    </subcellularLocation>
</comment>
<dbReference type="OMA" id="THNAVIP"/>
<keyword evidence="5" id="KW-0805">Transcription regulation</keyword>
<evidence type="ECO:0000256" key="6">
    <source>
        <dbReference type="ARBA" id="ARBA00023125"/>
    </source>
</evidence>
<dbReference type="InterPro" id="IPR036093">
    <property type="entry name" value="NAC_dom_sf"/>
</dbReference>
<feature type="transmembrane region" description="Helical" evidence="12">
    <location>
        <begin position="419"/>
        <end position="438"/>
    </location>
</feature>
<dbReference type="PROSITE" id="PS51005">
    <property type="entry name" value="NAC"/>
    <property type="match status" value="1"/>
</dbReference>
<evidence type="ECO:0000313" key="15">
    <source>
        <dbReference type="Proteomes" id="UP000243975"/>
    </source>
</evidence>
<feature type="compositionally biased region" description="Polar residues" evidence="11">
    <location>
        <begin position="202"/>
        <end position="213"/>
    </location>
</feature>
<reference evidence="14 15" key="1">
    <citation type="journal article" date="2016" name="Sci. Rep.">
        <title>The genome sequence of the outbreeding globe artichoke constructed de novo incorporating a phase-aware low-pass sequencing strategy of F1 progeny.</title>
        <authorList>
            <person name="Scaglione D."/>
            <person name="Reyes-Chin-Wo S."/>
            <person name="Acquadro A."/>
            <person name="Froenicke L."/>
            <person name="Portis E."/>
            <person name="Beitel C."/>
            <person name="Tirone M."/>
            <person name="Mauro R."/>
            <person name="Lo Monaco A."/>
            <person name="Mauromicale G."/>
            <person name="Faccioli P."/>
            <person name="Cattivelli L."/>
            <person name="Rieseberg L."/>
            <person name="Michelmore R."/>
            <person name="Lanteri S."/>
        </authorList>
    </citation>
    <scope>NUCLEOTIDE SEQUENCE [LARGE SCALE GENOMIC DNA]</scope>
    <source>
        <strain evidence="14">2C</strain>
    </source>
</reference>
<dbReference type="EMBL" id="LEKV01004906">
    <property type="protein sequence ID" value="KVH91756.1"/>
    <property type="molecule type" value="Genomic_DNA"/>
</dbReference>
<evidence type="ECO:0000256" key="7">
    <source>
        <dbReference type="ARBA" id="ARBA00023136"/>
    </source>
</evidence>
<dbReference type="InterPro" id="IPR003441">
    <property type="entry name" value="NAC-dom"/>
</dbReference>
<dbReference type="GO" id="GO:0005634">
    <property type="term" value="C:nucleus"/>
    <property type="evidence" value="ECO:0007669"/>
    <property type="project" value="UniProtKB-SubCell"/>
</dbReference>
<dbReference type="PANTHER" id="PTHR31744">
    <property type="entry name" value="PROTEIN CUP-SHAPED COTYLEDON 2-RELATED"/>
    <property type="match status" value="1"/>
</dbReference>
<name>A0A103XJ62_CYNCS</name>
<comment type="caution">
    <text evidence="14">The sequence shown here is derived from an EMBL/GenBank/DDBJ whole genome shotgun (WGS) entry which is preliminary data.</text>
</comment>
<proteinExistence type="predicted"/>
<organism evidence="14 15">
    <name type="scientific">Cynara cardunculus var. scolymus</name>
    <name type="common">Globe artichoke</name>
    <name type="synonym">Cynara scolymus</name>
    <dbReference type="NCBI Taxonomy" id="59895"/>
    <lineage>
        <taxon>Eukaryota</taxon>
        <taxon>Viridiplantae</taxon>
        <taxon>Streptophyta</taxon>
        <taxon>Embryophyta</taxon>
        <taxon>Tracheophyta</taxon>
        <taxon>Spermatophyta</taxon>
        <taxon>Magnoliopsida</taxon>
        <taxon>eudicotyledons</taxon>
        <taxon>Gunneridae</taxon>
        <taxon>Pentapetalae</taxon>
        <taxon>asterids</taxon>
        <taxon>campanulids</taxon>
        <taxon>Asterales</taxon>
        <taxon>Asteraceae</taxon>
        <taxon>Carduoideae</taxon>
        <taxon>Cardueae</taxon>
        <taxon>Carduinae</taxon>
        <taxon>Cynara</taxon>
    </lineage>
</organism>
<dbReference type="GO" id="GO:0006355">
    <property type="term" value="P:regulation of DNA-templated transcription"/>
    <property type="evidence" value="ECO:0007669"/>
    <property type="project" value="InterPro"/>
</dbReference>
<dbReference type="Proteomes" id="UP000243975">
    <property type="component" value="Unassembled WGS sequence"/>
</dbReference>
<accession>A0A103XJ62</accession>
<keyword evidence="15" id="KW-1185">Reference proteome</keyword>
<dbReference type="STRING" id="59895.A0A103XJ62"/>
<evidence type="ECO:0000256" key="1">
    <source>
        <dbReference type="ARBA" id="ARBA00004123"/>
    </source>
</evidence>
<evidence type="ECO:0000256" key="12">
    <source>
        <dbReference type="SAM" id="Phobius"/>
    </source>
</evidence>
<evidence type="ECO:0000259" key="13">
    <source>
        <dbReference type="PROSITE" id="PS51005"/>
    </source>
</evidence>
<dbReference type="GO" id="GO:0000976">
    <property type="term" value="F:transcription cis-regulatory region binding"/>
    <property type="evidence" value="ECO:0007669"/>
    <property type="project" value="UniProtKB-ARBA"/>
</dbReference>
<sequence>MVTSTRSQWFSKVDQCFSLSFSSLLLTATRVFLQFLLSFLHRLSDGSTAAGFQIPTDGRGAHQLLLTPKNQRPPFRDQSVIKTDDPEWFFFCPRDRKYPNGHRSNRATSAGYWKATGKDRTIKSRGRSDAQIIGMKKTLVFYRGRAPKGERTHWIMHEYRATEKDLDGTNPGQSAYVLCRLFRKADEITDASKCDEAEPTGLSPTTHKSSPGNPSVDFLQAPSVQDVQIDGTEKWATDTADNLTHNAVIPFENRISDVDETTAKETAEKICPELGAYLDSRFANDFGSDNNGLDFQDGTSEQDIALSELLSLLQNGNECSFKETFDQKNTEVGCETPISGPVPTVPQGLPFCRTTKSDAEVCDDAEDTARSFDGSERINPELVPKHDAKENDQKHNRLQMKPLILVRAYCGGRFLSSSLIQIMSIFLVIFVMMISLGVRERPIFHL</sequence>
<keyword evidence="10" id="KW-0539">Nucleus</keyword>
<dbReference type="PANTHER" id="PTHR31744:SF216">
    <property type="entry name" value="NAC TRANSCRIPTION FACTOR"/>
    <property type="match status" value="1"/>
</dbReference>
<dbReference type="Pfam" id="PF02365">
    <property type="entry name" value="NAM"/>
    <property type="match status" value="1"/>
</dbReference>
<dbReference type="SUPFAM" id="SSF101941">
    <property type="entry name" value="NAC domain"/>
    <property type="match status" value="1"/>
</dbReference>
<keyword evidence="8" id="KW-0010">Activator</keyword>
<evidence type="ECO:0000313" key="14">
    <source>
        <dbReference type="EMBL" id="KVH91756.1"/>
    </source>
</evidence>
<evidence type="ECO:0000256" key="5">
    <source>
        <dbReference type="ARBA" id="ARBA00023015"/>
    </source>
</evidence>
<evidence type="ECO:0000256" key="11">
    <source>
        <dbReference type="SAM" id="MobiDB-lite"/>
    </source>
</evidence>
<keyword evidence="6" id="KW-0238">DNA-binding</keyword>
<keyword evidence="7 12" id="KW-0472">Membrane</keyword>
<dbReference type="GO" id="GO:0016020">
    <property type="term" value="C:membrane"/>
    <property type="evidence" value="ECO:0007669"/>
    <property type="project" value="UniProtKB-SubCell"/>
</dbReference>
<evidence type="ECO:0000256" key="3">
    <source>
        <dbReference type="ARBA" id="ARBA00022692"/>
    </source>
</evidence>
<dbReference type="Gene3D" id="2.170.150.80">
    <property type="entry name" value="NAC domain"/>
    <property type="match status" value="1"/>
</dbReference>
<keyword evidence="9" id="KW-0804">Transcription</keyword>
<feature type="domain" description="NAC" evidence="13">
    <location>
        <begin position="35"/>
        <end position="184"/>
    </location>
</feature>
<dbReference type="AlphaFoldDB" id="A0A103XJ62"/>
<keyword evidence="4 12" id="KW-1133">Transmembrane helix</keyword>